<reference evidence="1" key="1">
    <citation type="submission" date="2020-06" db="EMBL/GenBank/DDBJ databases">
        <authorList>
            <person name="Li T."/>
            <person name="Hu X."/>
            <person name="Zhang T."/>
            <person name="Song X."/>
            <person name="Zhang H."/>
            <person name="Dai N."/>
            <person name="Sheng W."/>
            <person name="Hou X."/>
            <person name="Wei L."/>
        </authorList>
    </citation>
    <scope>NUCLEOTIDE SEQUENCE</scope>
    <source>
        <strain evidence="1">K16</strain>
        <tissue evidence="1">Leaf</tissue>
    </source>
</reference>
<dbReference type="Proteomes" id="UP001289374">
    <property type="component" value="Unassembled WGS sequence"/>
</dbReference>
<reference evidence="1" key="2">
    <citation type="journal article" date="2024" name="Plant">
        <title>Genomic evolution and insights into agronomic trait innovations of Sesamum species.</title>
        <authorList>
            <person name="Miao H."/>
            <person name="Wang L."/>
            <person name="Qu L."/>
            <person name="Liu H."/>
            <person name="Sun Y."/>
            <person name="Le M."/>
            <person name="Wang Q."/>
            <person name="Wei S."/>
            <person name="Zheng Y."/>
            <person name="Lin W."/>
            <person name="Duan Y."/>
            <person name="Cao H."/>
            <person name="Xiong S."/>
            <person name="Wang X."/>
            <person name="Wei L."/>
            <person name="Li C."/>
            <person name="Ma Q."/>
            <person name="Ju M."/>
            <person name="Zhao R."/>
            <person name="Li G."/>
            <person name="Mu C."/>
            <person name="Tian Q."/>
            <person name="Mei H."/>
            <person name="Zhang T."/>
            <person name="Gao T."/>
            <person name="Zhang H."/>
        </authorList>
    </citation>
    <scope>NUCLEOTIDE SEQUENCE</scope>
    <source>
        <strain evidence="1">K16</strain>
    </source>
</reference>
<evidence type="ECO:0000313" key="1">
    <source>
        <dbReference type="EMBL" id="KAK4404381.1"/>
    </source>
</evidence>
<proteinExistence type="predicted"/>
<dbReference type="AlphaFoldDB" id="A0AAE1X3D3"/>
<protein>
    <submittedName>
        <fullName evidence="1">Uncharacterized protein</fullName>
    </submittedName>
</protein>
<evidence type="ECO:0000313" key="2">
    <source>
        <dbReference type="Proteomes" id="UP001289374"/>
    </source>
</evidence>
<dbReference type="PANTHER" id="PTHR33494:SF27">
    <property type="entry name" value="ATP-DEPENDENT DNA HELICASE"/>
    <property type="match status" value="1"/>
</dbReference>
<name>A0AAE1X3D3_9LAMI</name>
<dbReference type="PANTHER" id="PTHR33494">
    <property type="entry name" value="OS02G0793800 PROTEIN"/>
    <property type="match status" value="1"/>
</dbReference>
<comment type="caution">
    <text evidence="1">The sequence shown here is derived from an EMBL/GenBank/DDBJ whole genome shotgun (WGS) entry which is preliminary data.</text>
</comment>
<gene>
    <name evidence="1" type="ORF">Sango_0806700</name>
</gene>
<sequence length="325" mass="35199">MVFAVPFPQYNPLDEPSPLGLRLRKSPSLLDLIQMRLSQESSPSVSVTSSEVADSGNKKDVKGSTAQVLMKIEGSNFPASLLRIGSFGSMCQGMKVILVAKCFLRSYSCLGSSRSQLPAGAIGSPISVFQDAASPAAAQLSVIKFGTESLTDSTLMDTQAIEGNRMGDEQDSGGRKSWESLKRRQQNAKDMLENIAQVMLSDNHCATGLDEKSLMKKVNSLCCLLQDPVIASSSQVDGENRLEVADRGKNVYFDLMDDSTHEKANNITHAPEGNLKDGPGCKQAPSMTRKDSFGDLLLHLPRIASLPKFPKFLFGIAEDDEYQAT</sequence>
<keyword evidence="2" id="KW-1185">Reference proteome</keyword>
<dbReference type="EMBL" id="JACGWL010000004">
    <property type="protein sequence ID" value="KAK4404381.1"/>
    <property type="molecule type" value="Genomic_DNA"/>
</dbReference>
<accession>A0AAE1X3D3</accession>
<organism evidence="1 2">
    <name type="scientific">Sesamum angolense</name>
    <dbReference type="NCBI Taxonomy" id="2727404"/>
    <lineage>
        <taxon>Eukaryota</taxon>
        <taxon>Viridiplantae</taxon>
        <taxon>Streptophyta</taxon>
        <taxon>Embryophyta</taxon>
        <taxon>Tracheophyta</taxon>
        <taxon>Spermatophyta</taxon>
        <taxon>Magnoliopsida</taxon>
        <taxon>eudicotyledons</taxon>
        <taxon>Gunneridae</taxon>
        <taxon>Pentapetalae</taxon>
        <taxon>asterids</taxon>
        <taxon>lamiids</taxon>
        <taxon>Lamiales</taxon>
        <taxon>Pedaliaceae</taxon>
        <taxon>Sesamum</taxon>
    </lineage>
</organism>